<dbReference type="AlphaFoldDB" id="A0A1S1L583"/>
<feature type="transmembrane region" description="Helical" evidence="1">
    <location>
        <begin position="6"/>
        <end position="27"/>
    </location>
</feature>
<protein>
    <submittedName>
        <fullName evidence="2">Uncharacterized protein</fullName>
    </submittedName>
</protein>
<dbReference type="RefSeq" id="WP_070937459.1">
    <property type="nucleotide sequence ID" value="NZ_MLIK01000019.1"/>
</dbReference>
<evidence type="ECO:0000313" key="2">
    <source>
        <dbReference type="EMBL" id="OHU20986.1"/>
    </source>
</evidence>
<keyword evidence="1" id="KW-1133">Transmembrane helix</keyword>
<gene>
    <name evidence="2" type="ORF">BKG76_09675</name>
</gene>
<evidence type="ECO:0000256" key="1">
    <source>
        <dbReference type="SAM" id="Phobius"/>
    </source>
</evidence>
<organism evidence="2 3">
    <name type="scientific">Mycobacteroides franklinii</name>
    <dbReference type="NCBI Taxonomy" id="948102"/>
    <lineage>
        <taxon>Bacteria</taxon>
        <taxon>Bacillati</taxon>
        <taxon>Actinomycetota</taxon>
        <taxon>Actinomycetes</taxon>
        <taxon>Mycobacteriales</taxon>
        <taxon>Mycobacteriaceae</taxon>
        <taxon>Mycobacteroides</taxon>
    </lineage>
</organism>
<keyword evidence="1" id="KW-0812">Transmembrane</keyword>
<dbReference type="Proteomes" id="UP000179616">
    <property type="component" value="Unassembled WGS sequence"/>
</dbReference>
<dbReference type="EMBL" id="MLIK01000019">
    <property type="protein sequence ID" value="OHU20986.1"/>
    <property type="molecule type" value="Genomic_DNA"/>
</dbReference>
<comment type="caution">
    <text evidence="2">The sequence shown here is derived from an EMBL/GenBank/DDBJ whole genome shotgun (WGS) entry which is preliminary data.</text>
</comment>
<name>A0A1S1L583_9MYCO</name>
<evidence type="ECO:0000313" key="3">
    <source>
        <dbReference type="Proteomes" id="UP000179616"/>
    </source>
</evidence>
<reference evidence="2 3" key="1">
    <citation type="submission" date="2016-10" db="EMBL/GenBank/DDBJ databases">
        <title>Evaluation of Human, Veterinary and Environmental Mycobacterium chelonae Isolates by Core Genome Phylogenomic Analysis, Targeted Gene Comparison, and Anti-microbial Susceptibility Patterns: A Tale of Mistaken Identities.</title>
        <authorList>
            <person name="Fogelson S.B."/>
            <person name="Camus A.C."/>
            <person name="Lorenz W."/>
            <person name="Vasireddy R."/>
            <person name="Vasireddy S."/>
            <person name="Smith T."/>
            <person name="Brown-Elliott B.A."/>
            <person name="Wallace R.J.Jr."/>
            <person name="Hasan N.A."/>
            <person name="Reischl U."/>
            <person name="Sanchez S."/>
        </authorList>
    </citation>
    <scope>NUCLEOTIDE SEQUENCE [LARGE SCALE GENOMIC DNA]</scope>
    <source>
        <strain evidence="2 3">1559</strain>
    </source>
</reference>
<accession>A0A1S1L583</accession>
<proteinExistence type="predicted"/>
<keyword evidence="1" id="KW-0472">Membrane</keyword>
<sequence length="245" mass="27622">MEAIGVWAGVIGAVIALIALIFGYLWYRGGRKVTKESIALGERSRVSSINSSRGDSRELGFQNMIAAIDTMQYYLCRQNSGGSENKLTDEEYAEMSHKLKRRMELGRHLLLANVSDYDVVDPTLEHIEQLYFARKVHMIDAPNREQYELCRSMLIECQRLCDELETDSSAQKKAAAIQQQKDMLNSSIVSKLSGRLIASDGVIIIPGAGNGAMDFIKHEIAAQEEMESYQKVCEERLKTWEHRGI</sequence>
<dbReference type="GeneID" id="57167071"/>